<name>A0ACC0VGI3_9HYPO</name>
<keyword evidence="2" id="KW-1185">Reference proteome</keyword>
<evidence type="ECO:0000313" key="1">
    <source>
        <dbReference type="EMBL" id="KAI9905002.1"/>
    </source>
</evidence>
<dbReference type="EMBL" id="CM047940">
    <property type="protein sequence ID" value="KAI9905002.1"/>
    <property type="molecule type" value="Genomic_DNA"/>
</dbReference>
<dbReference type="Proteomes" id="UP001163324">
    <property type="component" value="Chromosome 1"/>
</dbReference>
<accession>A0ACC0VGI3</accession>
<protein>
    <submittedName>
        <fullName evidence="1">Uncharacterized protein</fullName>
    </submittedName>
</protein>
<reference evidence="1" key="1">
    <citation type="submission" date="2022-10" db="EMBL/GenBank/DDBJ databases">
        <title>Complete Genome of Trichothecium roseum strain YXFP-22015, a Plant Pathogen Isolated from Citrus.</title>
        <authorList>
            <person name="Wang Y."/>
            <person name="Zhu L."/>
        </authorList>
    </citation>
    <scope>NUCLEOTIDE SEQUENCE</scope>
    <source>
        <strain evidence="1">YXFP-22015</strain>
    </source>
</reference>
<evidence type="ECO:0000313" key="2">
    <source>
        <dbReference type="Proteomes" id="UP001163324"/>
    </source>
</evidence>
<comment type="caution">
    <text evidence="1">The sequence shown here is derived from an EMBL/GenBank/DDBJ whole genome shotgun (WGS) entry which is preliminary data.</text>
</comment>
<sequence length="533" mass="59900">MTDSKVEKDLKMLSELLHQQVSLLDRADEDNTSSSEPNEATALVRTSSPGTEALGSSSHRSRPVQGNGPVKFEKDEFAPRAKTSGAYDCDSYVVGEPVGADVVFCPWKIAESYPDHFIGKTNRPHAKPYFDKMLQTRVWDFFYLHDFMAPGKQPHLFVPAAQFQLFLDAINKDLGIALTIPAGVQSNRFLMKFGEGSTPRPRYLMRTREVDELVIKEYPIAKEKDIGAFKAAACGFRKKVSEKLKLITSSSKNEKNARSDKAAGKKKDREHMLLTTQKLLRLVEGDISESGYVLVCVDVEKIEMDPFPVSELGLAIFDTRNIEGVPPGPGGRDWWPFIKAHHIRIHEYAALRNERWVLGCPDRFNFGQSLFQYSFNTADAVAKILHPYANELREIYLVGHDLERDISAFRDIGFDLRRISSAAHTIDSQLIHQAWRGEAQGRSLKMVLTDLGIYGINFHNAGNDAVYTLQGVLAVAIEAVADQAARERGEVHVPALRREREEQLAERKRVDEERKRQAEEERPSEEGEGSSAA</sequence>
<organism evidence="1 2">
    <name type="scientific">Trichothecium roseum</name>
    <dbReference type="NCBI Taxonomy" id="47278"/>
    <lineage>
        <taxon>Eukaryota</taxon>
        <taxon>Fungi</taxon>
        <taxon>Dikarya</taxon>
        <taxon>Ascomycota</taxon>
        <taxon>Pezizomycotina</taxon>
        <taxon>Sordariomycetes</taxon>
        <taxon>Hypocreomycetidae</taxon>
        <taxon>Hypocreales</taxon>
        <taxon>Hypocreales incertae sedis</taxon>
        <taxon>Trichothecium</taxon>
    </lineage>
</organism>
<proteinExistence type="predicted"/>
<gene>
    <name evidence="1" type="ORF">N3K66_001531</name>
</gene>